<evidence type="ECO:0008006" key="8">
    <source>
        <dbReference type="Google" id="ProtNLM"/>
    </source>
</evidence>
<dbReference type="PANTHER" id="PTHR43847">
    <property type="entry name" value="BLL3993 PROTEIN"/>
    <property type="match status" value="1"/>
</dbReference>
<comment type="subcellular location">
    <subcellularLocation>
        <location evidence="1">Membrane</location>
        <topology evidence="1">Multi-pass membrane protein</topology>
    </subcellularLocation>
</comment>
<dbReference type="Proteomes" id="UP000648239">
    <property type="component" value="Unassembled WGS sequence"/>
</dbReference>
<evidence type="ECO:0000313" key="7">
    <source>
        <dbReference type="Proteomes" id="UP000648239"/>
    </source>
</evidence>
<reference evidence="6 7" key="1">
    <citation type="submission" date="2020-08" db="EMBL/GenBank/DDBJ databases">
        <title>Acidobacteriota in marine sediments use diverse sulfur dissimilation pathways.</title>
        <authorList>
            <person name="Wasmund K."/>
        </authorList>
    </citation>
    <scope>NUCLEOTIDE SEQUENCE [LARGE SCALE GENOMIC DNA]</scope>
    <source>
        <strain evidence="6">MAG AM4</strain>
    </source>
</reference>
<dbReference type="AlphaFoldDB" id="A0A8J6Y0K6"/>
<keyword evidence="4 5" id="KW-0472">Membrane</keyword>
<protein>
    <recommendedName>
        <fullName evidence="8">Isoprenylcysteine carboxyl methyltransferase</fullName>
    </recommendedName>
</protein>
<dbReference type="Pfam" id="PF04140">
    <property type="entry name" value="ICMT"/>
    <property type="match status" value="1"/>
</dbReference>
<feature type="transmembrane region" description="Helical" evidence="5">
    <location>
        <begin position="123"/>
        <end position="149"/>
    </location>
</feature>
<evidence type="ECO:0000313" key="6">
    <source>
        <dbReference type="EMBL" id="MBD3868048.1"/>
    </source>
</evidence>
<dbReference type="InterPro" id="IPR052527">
    <property type="entry name" value="Metal_cation-efflux_comp"/>
</dbReference>
<dbReference type="EMBL" id="JACXWD010000021">
    <property type="protein sequence ID" value="MBD3868048.1"/>
    <property type="molecule type" value="Genomic_DNA"/>
</dbReference>
<name>A0A8J6Y0K6_9BACT</name>
<sequence length="169" mass="18578">MVGYLGLIGAVALMRLVELKISNRNVRRLLAAGGVESGAGHYPAMVLVHTFWLVSCVVEVLVMERPFVPVLGYPMVALLLCAIALRYQVIRTLGPRWTTRVITVQGAPRITTGPYRWLRHPNYLAVALEIVALPLIHSAWMTAVVFGLANLLVLRIRIAVEDEALEASA</sequence>
<keyword evidence="3 5" id="KW-1133">Transmembrane helix</keyword>
<dbReference type="PANTHER" id="PTHR43847:SF1">
    <property type="entry name" value="BLL3993 PROTEIN"/>
    <property type="match status" value="1"/>
</dbReference>
<feature type="transmembrane region" description="Helical" evidence="5">
    <location>
        <begin position="70"/>
        <end position="90"/>
    </location>
</feature>
<comment type="caution">
    <text evidence="6">The sequence shown here is derived from an EMBL/GenBank/DDBJ whole genome shotgun (WGS) entry which is preliminary data.</text>
</comment>
<gene>
    <name evidence="6" type="ORF">IFK94_07980</name>
</gene>
<dbReference type="GO" id="GO:0004671">
    <property type="term" value="F:protein C-terminal S-isoprenylcysteine carboxyl O-methyltransferase activity"/>
    <property type="evidence" value="ECO:0007669"/>
    <property type="project" value="InterPro"/>
</dbReference>
<evidence type="ECO:0000256" key="2">
    <source>
        <dbReference type="ARBA" id="ARBA00022692"/>
    </source>
</evidence>
<keyword evidence="2 5" id="KW-0812">Transmembrane</keyword>
<feature type="transmembrane region" description="Helical" evidence="5">
    <location>
        <begin position="43"/>
        <end position="63"/>
    </location>
</feature>
<evidence type="ECO:0000256" key="4">
    <source>
        <dbReference type="ARBA" id="ARBA00023136"/>
    </source>
</evidence>
<proteinExistence type="predicted"/>
<dbReference type="InterPro" id="IPR007269">
    <property type="entry name" value="ICMT_MeTrfase"/>
</dbReference>
<dbReference type="Gene3D" id="1.20.120.1630">
    <property type="match status" value="1"/>
</dbReference>
<accession>A0A8J6Y0K6</accession>
<dbReference type="GO" id="GO:0016020">
    <property type="term" value="C:membrane"/>
    <property type="evidence" value="ECO:0007669"/>
    <property type="project" value="UniProtKB-SubCell"/>
</dbReference>
<evidence type="ECO:0000256" key="3">
    <source>
        <dbReference type="ARBA" id="ARBA00022989"/>
    </source>
</evidence>
<evidence type="ECO:0000256" key="1">
    <source>
        <dbReference type="ARBA" id="ARBA00004141"/>
    </source>
</evidence>
<evidence type="ECO:0000256" key="5">
    <source>
        <dbReference type="SAM" id="Phobius"/>
    </source>
</evidence>
<organism evidence="6 7">
    <name type="scientific">Candidatus Polarisedimenticola svalbardensis</name>
    <dbReference type="NCBI Taxonomy" id="2886004"/>
    <lineage>
        <taxon>Bacteria</taxon>
        <taxon>Pseudomonadati</taxon>
        <taxon>Acidobacteriota</taxon>
        <taxon>Candidatus Polarisedimenticolia</taxon>
        <taxon>Candidatus Polarisedimenticolales</taxon>
        <taxon>Candidatus Polarisedimenticolaceae</taxon>
        <taxon>Candidatus Polarisedimenticola</taxon>
    </lineage>
</organism>